<organism evidence="1">
    <name type="scientific">Arundo donax</name>
    <name type="common">Giant reed</name>
    <name type="synonym">Donax arundinaceus</name>
    <dbReference type="NCBI Taxonomy" id="35708"/>
    <lineage>
        <taxon>Eukaryota</taxon>
        <taxon>Viridiplantae</taxon>
        <taxon>Streptophyta</taxon>
        <taxon>Embryophyta</taxon>
        <taxon>Tracheophyta</taxon>
        <taxon>Spermatophyta</taxon>
        <taxon>Magnoliopsida</taxon>
        <taxon>Liliopsida</taxon>
        <taxon>Poales</taxon>
        <taxon>Poaceae</taxon>
        <taxon>PACMAD clade</taxon>
        <taxon>Arundinoideae</taxon>
        <taxon>Arundineae</taxon>
        <taxon>Arundo</taxon>
    </lineage>
</organism>
<dbReference type="AlphaFoldDB" id="A0A0A8Z3F9"/>
<reference evidence="1" key="2">
    <citation type="journal article" date="2015" name="Data Brief">
        <title>Shoot transcriptome of the giant reed, Arundo donax.</title>
        <authorList>
            <person name="Barrero R.A."/>
            <person name="Guerrero F.D."/>
            <person name="Moolhuijzen P."/>
            <person name="Goolsby J.A."/>
            <person name="Tidwell J."/>
            <person name="Bellgard S.E."/>
            <person name="Bellgard M.I."/>
        </authorList>
    </citation>
    <scope>NUCLEOTIDE SEQUENCE</scope>
    <source>
        <tissue evidence="1">Shoot tissue taken approximately 20 cm above the soil surface</tissue>
    </source>
</reference>
<evidence type="ECO:0000313" key="1">
    <source>
        <dbReference type="EMBL" id="JAD31285.1"/>
    </source>
</evidence>
<reference evidence="1" key="1">
    <citation type="submission" date="2014-09" db="EMBL/GenBank/DDBJ databases">
        <authorList>
            <person name="Magalhaes I.L.F."/>
            <person name="Oliveira U."/>
            <person name="Santos F.R."/>
            <person name="Vidigal T.H.D.A."/>
            <person name="Brescovit A.D."/>
            <person name="Santos A.J."/>
        </authorList>
    </citation>
    <scope>NUCLEOTIDE SEQUENCE</scope>
    <source>
        <tissue evidence="1">Shoot tissue taken approximately 20 cm above the soil surface</tissue>
    </source>
</reference>
<accession>A0A0A8Z3F9</accession>
<protein>
    <submittedName>
        <fullName evidence="1">Uncharacterized protein</fullName>
    </submittedName>
</protein>
<proteinExistence type="predicted"/>
<name>A0A0A8Z3F9_ARUDO</name>
<sequence>MMLCVAPVSTRILMVAL</sequence>
<dbReference type="EMBL" id="GBRH01266610">
    <property type="protein sequence ID" value="JAD31285.1"/>
    <property type="molecule type" value="Transcribed_RNA"/>
</dbReference>